<reference evidence="3 4" key="1">
    <citation type="journal article" date="2014" name="Curr. Microbiol.">
        <title>Spirosoma radiotolerans sp. nov., a gamma-radiation-resistant bacterium isolated from gamma ray-irradiated soil.</title>
        <authorList>
            <person name="Lee J.J."/>
            <person name="Srinivasan S."/>
            <person name="Lim S."/>
            <person name="Joe M."/>
            <person name="Im S."/>
            <person name="Bae S.I."/>
            <person name="Park K.R."/>
            <person name="Han J.H."/>
            <person name="Park S.H."/>
            <person name="Joo B.M."/>
            <person name="Park S.J."/>
            <person name="Kim M.K."/>
        </authorList>
    </citation>
    <scope>NUCLEOTIDE SEQUENCE [LARGE SCALE GENOMIC DNA]</scope>
    <source>
        <strain evidence="3 4">DG5A</strain>
    </source>
</reference>
<evidence type="ECO:0000313" key="3">
    <source>
        <dbReference type="EMBL" id="AKD56482.1"/>
    </source>
</evidence>
<evidence type="ECO:0008006" key="5">
    <source>
        <dbReference type="Google" id="ProtNLM"/>
    </source>
</evidence>
<dbReference type="HOGENOM" id="CLU_077678_0_0_10"/>
<name>A0A0E3V856_9BACT</name>
<feature type="transmembrane region" description="Helical" evidence="2">
    <location>
        <begin position="14"/>
        <end position="34"/>
    </location>
</feature>
<proteinExistence type="predicted"/>
<keyword evidence="1" id="KW-0175">Coiled coil</keyword>
<protein>
    <recommendedName>
        <fullName evidence="5">Chromosome segregation protein SMC</fullName>
    </recommendedName>
</protein>
<dbReference type="Proteomes" id="UP000033054">
    <property type="component" value="Chromosome"/>
</dbReference>
<keyword evidence="2" id="KW-1133">Transmembrane helix</keyword>
<sequence>MEPRPQPQNNSRSYLLAALLILAALNVLLLYFYYQERQDNKTKDATIAAKTEEVLIAKTKLDSISAQLDTKIAEIQRLGGSVDSLMKVKAQLEVDKRELKNVSSFDHKKYDQKIRNYQTILAQKDQEIARLKEENGVLSQQNESLVQENSGLKADKQSLSDSVVSVTIKNQELAEKVTIAAALHAESVTINGVNAKGKETDGGTYKAKKTDKIHISIQLSPNGLAKKDEKLLYVRVVDPTGAVISDLATGSGEFLYNNQGMIYTAMQKFTFDNTRQRLDFFYGRGGQPFKEGKHTVEVYCEGFRIGDGEFTIR</sequence>
<evidence type="ECO:0000313" key="4">
    <source>
        <dbReference type="Proteomes" id="UP000033054"/>
    </source>
</evidence>
<evidence type="ECO:0000256" key="2">
    <source>
        <dbReference type="SAM" id="Phobius"/>
    </source>
</evidence>
<evidence type="ECO:0000256" key="1">
    <source>
        <dbReference type="SAM" id="Coils"/>
    </source>
</evidence>
<dbReference type="AlphaFoldDB" id="A0A0E3V856"/>
<keyword evidence="2" id="KW-0472">Membrane</keyword>
<dbReference type="STRING" id="1379870.SD10_17780"/>
<dbReference type="OrthoDB" id="848185at2"/>
<accession>A0A0E3V856</accession>
<keyword evidence="2" id="KW-0812">Transmembrane</keyword>
<dbReference type="RefSeq" id="WP_046575572.1">
    <property type="nucleotide sequence ID" value="NZ_CP010429.1"/>
</dbReference>
<gene>
    <name evidence="3" type="ORF">SD10_17780</name>
</gene>
<feature type="coiled-coil region" evidence="1">
    <location>
        <begin position="82"/>
        <end position="148"/>
    </location>
</feature>
<dbReference type="EMBL" id="CP010429">
    <property type="protein sequence ID" value="AKD56482.1"/>
    <property type="molecule type" value="Genomic_DNA"/>
</dbReference>
<keyword evidence="4" id="KW-1185">Reference proteome</keyword>
<organism evidence="3 4">
    <name type="scientific">Spirosoma radiotolerans</name>
    <dbReference type="NCBI Taxonomy" id="1379870"/>
    <lineage>
        <taxon>Bacteria</taxon>
        <taxon>Pseudomonadati</taxon>
        <taxon>Bacteroidota</taxon>
        <taxon>Cytophagia</taxon>
        <taxon>Cytophagales</taxon>
        <taxon>Cytophagaceae</taxon>
        <taxon>Spirosoma</taxon>
    </lineage>
</organism>
<dbReference type="KEGG" id="srd:SD10_17780"/>
<dbReference type="PATRIC" id="fig|1379870.5.peg.3851"/>